<evidence type="ECO:0000256" key="7">
    <source>
        <dbReference type="ARBA" id="ARBA00047622"/>
    </source>
</evidence>
<dbReference type="EMBL" id="JAWQEG010000446">
    <property type="protein sequence ID" value="KAK3890075.1"/>
    <property type="molecule type" value="Genomic_DNA"/>
</dbReference>
<dbReference type="PANTHER" id="PTHR44307:SF2">
    <property type="entry name" value="PHOSPHOETHANOLAMINE METHYLTRANSFERASE ISOFORM X1"/>
    <property type="match status" value="1"/>
</dbReference>
<comment type="pathway">
    <text evidence="1">Phospholipid metabolism; phosphatidylcholine biosynthesis.</text>
</comment>
<comment type="catalytic activity">
    <reaction evidence="6">
        <text>N,N-dimethylethanolamine phosphate + S-adenosyl-L-methionine = phosphocholine + S-adenosyl-L-homocysteine + H(+)</text>
        <dbReference type="Rhea" id="RHEA:25325"/>
        <dbReference type="ChEBI" id="CHEBI:15378"/>
        <dbReference type="ChEBI" id="CHEBI:57856"/>
        <dbReference type="ChEBI" id="CHEBI:58641"/>
        <dbReference type="ChEBI" id="CHEBI:59789"/>
        <dbReference type="ChEBI" id="CHEBI:295975"/>
        <dbReference type="EC" id="2.1.1.103"/>
    </reaction>
    <physiologicalReaction direction="left-to-right" evidence="6">
        <dbReference type="Rhea" id="RHEA:25326"/>
    </physiologicalReaction>
</comment>
<gene>
    <name evidence="11" type="ORF">Pcinc_005990</name>
</gene>
<accession>A0AAE1GDW4</accession>
<keyword evidence="12" id="KW-1185">Reference proteome</keyword>
<evidence type="ECO:0000313" key="12">
    <source>
        <dbReference type="Proteomes" id="UP001286313"/>
    </source>
</evidence>
<evidence type="ECO:0000256" key="4">
    <source>
        <dbReference type="ARBA" id="ARBA00022679"/>
    </source>
</evidence>
<feature type="domain" description="Methyltransferase" evidence="10">
    <location>
        <begin position="262"/>
        <end position="394"/>
    </location>
</feature>
<dbReference type="InterPro" id="IPR029063">
    <property type="entry name" value="SAM-dependent_MTases_sf"/>
</dbReference>
<evidence type="ECO:0000256" key="5">
    <source>
        <dbReference type="ARBA" id="ARBA00035674"/>
    </source>
</evidence>
<dbReference type="AlphaFoldDB" id="A0AAE1GDW4"/>
<evidence type="ECO:0000313" key="11">
    <source>
        <dbReference type="EMBL" id="KAK3890075.1"/>
    </source>
</evidence>
<name>A0AAE1GDW4_PETCI</name>
<organism evidence="11 12">
    <name type="scientific">Petrolisthes cinctipes</name>
    <name type="common">Flat porcelain crab</name>
    <dbReference type="NCBI Taxonomy" id="88211"/>
    <lineage>
        <taxon>Eukaryota</taxon>
        <taxon>Metazoa</taxon>
        <taxon>Ecdysozoa</taxon>
        <taxon>Arthropoda</taxon>
        <taxon>Crustacea</taxon>
        <taxon>Multicrustacea</taxon>
        <taxon>Malacostraca</taxon>
        <taxon>Eumalacostraca</taxon>
        <taxon>Eucarida</taxon>
        <taxon>Decapoda</taxon>
        <taxon>Pleocyemata</taxon>
        <taxon>Anomura</taxon>
        <taxon>Galatheoidea</taxon>
        <taxon>Porcellanidae</taxon>
        <taxon>Petrolisthes</taxon>
    </lineage>
</organism>
<keyword evidence="3" id="KW-0489">Methyltransferase</keyword>
<proteinExistence type="predicted"/>
<evidence type="ECO:0000259" key="9">
    <source>
        <dbReference type="Pfam" id="PF13649"/>
    </source>
</evidence>
<dbReference type="Pfam" id="PF13847">
    <property type="entry name" value="Methyltransf_31"/>
    <property type="match status" value="1"/>
</dbReference>
<feature type="domain" description="Methyltransferase" evidence="9">
    <location>
        <begin position="44"/>
        <end position="137"/>
    </location>
</feature>
<dbReference type="PANTHER" id="PTHR44307">
    <property type="entry name" value="PHOSPHOETHANOLAMINE METHYLTRANSFERASE"/>
    <property type="match status" value="1"/>
</dbReference>
<evidence type="ECO:0000256" key="2">
    <source>
        <dbReference type="ARBA" id="ARBA00005189"/>
    </source>
</evidence>
<evidence type="ECO:0000256" key="1">
    <source>
        <dbReference type="ARBA" id="ARBA00004969"/>
    </source>
</evidence>
<comment type="catalytic activity">
    <reaction evidence="8">
        <text>N-methylethanolamine phosphate + S-adenosyl-L-methionine = N,N-dimethylethanolamine phosphate + S-adenosyl-L-homocysteine + H(+)</text>
        <dbReference type="Rhea" id="RHEA:25321"/>
        <dbReference type="ChEBI" id="CHEBI:15378"/>
        <dbReference type="ChEBI" id="CHEBI:57781"/>
        <dbReference type="ChEBI" id="CHEBI:57856"/>
        <dbReference type="ChEBI" id="CHEBI:58641"/>
        <dbReference type="ChEBI" id="CHEBI:59789"/>
        <dbReference type="EC" id="2.1.1.103"/>
    </reaction>
    <physiologicalReaction direction="left-to-right" evidence="8">
        <dbReference type="Rhea" id="RHEA:25322"/>
    </physiologicalReaction>
</comment>
<dbReference type="InterPro" id="IPR041698">
    <property type="entry name" value="Methyltransf_25"/>
</dbReference>
<reference evidence="11" key="1">
    <citation type="submission" date="2023-10" db="EMBL/GenBank/DDBJ databases">
        <title>Genome assemblies of two species of porcelain crab, Petrolisthes cinctipes and Petrolisthes manimaculis (Anomura: Porcellanidae).</title>
        <authorList>
            <person name="Angst P."/>
        </authorList>
    </citation>
    <scope>NUCLEOTIDE SEQUENCE</scope>
    <source>
        <strain evidence="11">PB745_01</strain>
        <tissue evidence="11">Gill</tissue>
    </source>
</reference>
<dbReference type="GO" id="GO:0000234">
    <property type="term" value="F:phosphoethanolamine N-methyltransferase activity"/>
    <property type="evidence" value="ECO:0007669"/>
    <property type="project" value="UniProtKB-EC"/>
</dbReference>
<evidence type="ECO:0000256" key="6">
    <source>
        <dbReference type="ARBA" id="ARBA00047619"/>
    </source>
</evidence>
<dbReference type="InterPro" id="IPR025714">
    <property type="entry name" value="Methyltranfer_dom"/>
</dbReference>
<dbReference type="Pfam" id="PF13649">
    <property type="entry name" value="Methyltransf_25"/>
    <property type="match status" value="1"/>
</dbReference>
<evidence type="ECO:0000259" key="10">
    <source>
        <dbReference type="Pfam" id="PF13847"/>
    </source>
</evidence>
<dbReference type="GO" id="GO:0032259">
    <property type="term" value="P:methylation"/>
    <property type="evidence" value="ECO:0007669"/>
    <property type="project" value="UniProtKB-KW"/>
</dbReference>
<dbReference type="EC" id="2.1.1.103" evidence="5"/>
<sequence>MKSYWQVYSPTLESMMLSHDATYLAENEQNEILSYLPLYQGKRVLELGAGIGRFTCKLASTASEVVAVDFMDQYINENRERNQHHGNIDFKCADVTKLDFPPSSFDLVFSNWLFMYLSDEETQQVFRKVVNWLTPGGHFFMRESCYHQSGNMSRSENPTLYRTPLQYSQMLHRVSECEKAAFKIIRGKSILAYIHYHGNPNQLCFLVKRVEGEECNHLTQFLKSREALVDIQQTERMFGHGWFSTGGEYSTREFLMKLDLVPGQRVLDVGCGTGGSAFYMARHYGVHVHGVDLSTNMIHLAIERQGKLELDLKKRAQFEISDIMTVELEDEAYDVIYSRDSILFISEKDQLFKKLYKWLKPGGTLFFTDFCYGSSTHHSKDFHNYVNNEKRYYLASVNSCMEELQKAGFDVRVEDLQQDFIKILYTELSAFTATRQAFINDFSENDYNTLSTQWANKIRWTQEKQLTWAAFTAYKKTSCTNTTNNNTNNNTNSQ</sequence>
<dbReference type="CDD" id="cd02440">
    <property type="entry name" value="AdoMet_MTases"/>
    <property type="match status" value="2"/>
</dbReference>
<protein>
    <recommendedName>
        <fullName evidence="5">phosphoethanolamine N-methyltransferase</fullName>
        <ecNumber evidence="5">2.1.1.103</ecNumber>
    </recommendedName>
</protein>
<dbReference type="SUPFAM" id="SSF53335">
    <property type="entry name" value="S-adenosyl-L-methionine-dependent methyltransferases"/>
    <property type="match status" value="2"/>
</dbReference>
<dbReference type="Proteomes" id="UP001286313">
    <property type="component" value="Unassembled WGS sequence"/>
</dbReference>
<comment type="catalytic activity">
    <reaction evidence="7">
        <text>phosphoethanolamine + S-adenosyl-L-methionine = N-methylethanolamine phosphate + S-adenosyl-L-homocysteine + H(+)</text>
        <dbReference type="Rhea" id="RHEA:20365"/>
        <dbReference type="ChEBI" id="CHEBI:15378"/>
        <dbReference type="ChEBI" id="CHEBI:57781"/>
        <dbReference type="ChEBI" id="CHEBI:57856"/>
        <dbReference type="ChEBI" id="CHEBI:58190"/>
        <dbReference type="ChEBI" id="CHEBI:59789"/>
        <dbReference type="EC" id="2.1.1.103"/>
    </reaction>
    <physiologicalReaction direction="left-to-right" evidence="7">
        <dbReference type="Rhea" id="RHEA:20366"/>
    </physiologicalReaction>
</comment>
<comment type="caution">
    <text evidence="11">The sequence shown here is derived from an EMBL/GenBank/DDBJ whole genome shotgun (WGS) entry which is preliminary data.</text>
</comment>
<evidence type="ECO:0000256" key="3">
    <source>
        <dbReference type="ARBA" id="ARBA00022603"/>
    </source>
</evidence>
<keyword evidence="4" id="KW-0808">Transferase</keyword>
<dbReference type="Gene3D" id="3.40.50.150">
    <property type="entry name" value="Vaccinia Virus protein VP39"/>
    <property type="match status" value="2"/>
</dbReference>
<evidence type="ECO:0000256" key="8">
    <source>
        <dbReference type="ARBA" id="ARBA00047841"/>
    </source>
</evidence>
<comment type="pathway">
    <text evidence="2">Lipid metabolism.</text>
</comment>